<evidence type="ECO:0000313" key="3">
    <source>
        <dbReference type="EMBL" id="VVA93927.1"/>
    </source>
</evidence>
<evidence type="ECO:0000259" key="2">
    <source>
        <dbReference type="PROSITE" id="PS50967"/>
    </source>
</evidence>
<comment type="caution">
    <text evidence="3">The sequence shown here is derived from an EMBL/GenBank/DDBJ whole genome shotgun (WGS) entry which is preliminary data.</text>
</comment>
<dbReference type="OrthoDB" id="1746065at2759"/>
<dbReference type="InterPro" id="IPR044876">
    <property type="entry name" value="HRDC_dom_sf"/>
</dbReference>
<dbReference type="Gene3D" id="1.10.150.80">
    <property type="entry name" value="HRDC domain"/>
    <property type="match status" value="1"/>
</dbReference>
<evidence type="ECO:0000313" key="4">
    <source>
        <dbReference type="Proteomes" id="UP000489600"/>
    </source>
</evidence>
<dbReference type="AlphaFoldDB" id="A0A565AX55"/>
<organism evidence="3 4">
    <name type="scientific">Arabis nemorensis</name>
    <dbReference type="NCBI Taxonomy" id="586526"/>
    <lineage>
        <taxon>Eukaryota</taxon>
        <taxon>Viridiplantae</taxon>
        <taxon>Streptophyta</taxon>
        <taxon>Embryophyta</taxon>
        <taxon>Tracheophyta</taxon>
        <taxon>Spermatophyta</taxon>
        <taxon>Magnoliopsida</taxon>
        <taxon>eudicotyledons</taxon>
        <taxon>Gunneridae</taxon>
        <taxon>Pentapetalae</taxon>
        <taxon>rosids</taxon>
        <taxon>malvids</taxon>
        <taxon>Brassicales</taxon>
        <taxon>Brassicaceae</taxon>
        <taxon>Arabideae</taxon>
        <taxon>Arabis</taxon>
    </lineage>
</organism>
<dbReference type="InterPro" id="IPR010997">
    <property type="entry name" value="HRDC-like_sf"/>
</dbReference>
<feature type="domain" description="HRDC" evidence="2">
    <location>
        <begin position="1"/>
        <end position="69"/>
    </location>
</feature>
<dbReference type="PROSITE" id="PS50967">
    <property type="entry name" value="HRDC"/>
    <property type="match status" value="1"/>
</dbReference>
<dbReference type="InterPro" id="IPR002121">
    <property type="entry name" value="HRDC_dom"/>
</dbReference>
<dbReference type="GO" id="GO:0000166">
    <property type="term" value="F:nucleotide binding"/>
    <property type="evidence" value="ECO:0007669"/>
    <property type="project" value="InterPro"/>
</dbReference>
<protein>
    <recommendedName>
        <fullName evidence="2">HRDC domain-containing protein</fullName>
    </recommendedName>
</protein>
<dbReference type="GO" id="GO:0003676">
    <property type="term" value="F:nucleic acid binding"/>
    <property type="evidence" value="ECO:0007669"/>
    <property type="project" value="InterPro"/>
</dbReference>
<name>A0A565AX55_9BRAS</name>
<reference evidence="3" key="1">
    <citation type="submission" date="2019-07" db="EMBL/GenBank/DDBJ databases">
        <authorList>
            <person name="Dittberner H."/>
        </authorList>
    </citation>
    <scope>NUCLEOTIDE SEQUENCE [LARGE SCALE GENOMIC DNA]</scope>
</reference>
<dbReference type="Pfam" id="PF00570">
    <property type="entry name" value="HRDC"/>
    <property type="match status" value="1"/>
</dbReference>
<dbReference type="SUPFAM" id="SSF47819">
    <property type="entry name" value="HRDC-like"/>
    <property type="match status" value="1"/>
</dbReference>
<evidence type="ECO:0000256" key="1">
    <source>
        <dbReference type="SAM" id="MobiDB-lite"/>
    </source>
</evidence>
<accession>A0A565AX55</accession>
<sequence>MAPHHVFGQVQNPFQDIFLNATLQQISKRLPRTKEELLDINGLGKAKVIKHGDRILETIESTTNSHYGIDKNEGPGSGKRRRDENINPNVVDDDDPDWTPSQSHKKAVKNKLVTITKW</sequence>
<proteinExistence type="predicted"/>
<keyword evidence="4" id="KW-1185">Reference proteome</keyword>
<gene>
    <name evidence="3" type="ORF">ANE_LOCUS4372</name>
</gene>
<dbReference type="EMBL" id="CABITT030000002">
    <property type="protein sequence ID" value="VVA93927.1"/>
    <property type="molecule type" value="Genomic_DNA"/>
</dbReference>
<dbReference type="Proteomes" id="UP000489600">
    <property type="component" value="Unassembled WGS sequence"/>
</dbReference>
<feature type="region of interest" description="Disordered" evidence="1">
    <location>
        <begin position="60"/>
        <end position="110"/>
    </location>
</feature>